<dbReference type="Pfam" id="PF00266">
    <property type="entry name" value="Aminotran_5"/>
    <property type="match status" value="1"/>
</dbReference>
<dbReference type="EC" id="2.8.1.7" evidence="3"/>
<dbReference type="GO" id="GO:0031071">
    <property type="term" value="F:cysteine desulfurase activity"/>
    <property type="evidence" value="ECO:0007669"/>
    <property type="project" value="UniProtKB-EC"/>
</dbReference>
<dbReference type="Gene3D" id="3.40.640.10">
    <property type="entry name" value="Type I PLP-dependent aspartate aminotransferase-like (Major domain)"/>
    <property type="match status" value="1"/>
</dbReference>
<evidence type="ECO:0000256" key="4">
    <source>
        <dbReference type="ARBA" id="ARBA00022679"/>
    </source>
</evidence>
<evidence type="ECO:0000256" key="3">
    <source>
        <dbReference type="ARBA" id="ARBA00012239"/>
    </source>
</evidence>
<comment type="cofactor">
    <cofactor evidence="1">
        <name>pyridoxal 5'-phosphate</name>
        <dbReference type="ChEBI" id="CHEBI:597326"/>
    </cofactor>
</comment>
<dbReference type="EMBL" id="CABL01000007">
    <property type="protein sequence ID" value="CBH75265.1"/>
    <property type="molecule type" value="Genomic_DNA"/>
</dbReference>
<dbReference type="InterPro" id="IPR015421">
    <property type="entry name" value="PyrdxlP-dep_Trfase_major"/>
</dbReference>
<protein>
    <recommendedName>
        <fullName evidence="3">cysteine desulfurase</fullName>
        <ecNumber evidence="3">2.8.1.7</ecNumber>
    </recommendedName>
</protein>
<dbReference type="GO" id="GO:0006534">
    <property type="term" value="P:cysteine metabolic process"/>
    <property type="evidence" value="ECO:0007669"/>
    <property type="project" value="InterPro"/>
</dbReference>
<dbReference type="InterPro" id="IPR015424">
    <property type="entry name" value="PyrdxlP-dep_Trfase"/>
</dbReference>
<comment type="caution">
    <text evidence="8">The sequence shown here is derived from an EMBL/GenBank/DDBJ whole genome shotgun (WGS) entry which is preliminary data.</text>
</comment>
<keyword evidence="5" id="KW-0663">Pyridoxal phosphate</keyword>
<accession>E6PFM8</accession>
<evidence type="ECO:0000256" key="2">
    <source>
        <dbReference type="ARBA" id="ARBA00010447"/>
    </source>
</evidence>
<keyword evidence="4 8" id="KW-0808">Transferase</keyword>
<dbReference type="InterPro" id="IPR010970">
    <property type="entry name" value="Cys_dSase_SufS"/>
</dbReference>
<dbReference type="PROSITE" id="PS00595">
    <property type="entry name" value="AA_TRANSFER_CLASS_5"/>
    <property type="match status" value="1"/>
</dbReference>
<sequence length="419" mass="45734">MNRGASATIATEREVRADFPILRERTSRGKPLTYLDSAATSQKPQVVIDALDRYYREYNANIHRGVYEIAARATDAFEEARAKVARFLNAAEPAEIIWTRNTTEAINLVAWSWGGANLHAGDVILISELEHHSNLVPWQLLAERTGAQLRFIPVDERGELMLGNLDRLLEGCALVAITHVSNTLGTILPIAEIVARAHAAGAIVLVDGAQAAPHLAVDVRALDLDFYALSAHKMLGPTGIGILYGKRALLEAMPPFLSGGDMIRSVSYERSTFNELPWKFEAGTSNIADAIAFGTAIDYLEAYGMGNVRSHERALLAYAYERLAPLEERGLAIYGPHDVDRSSGVISMNFADIHAHDLASILDTEGVCIRAGHHCTMPLMGRLDVAATARASFYIYNDRNDVDALVAGLEKAATIFRIS</sequence>
<evidence type="ECO:0000259" key="7">
    <source>
        <dbReference type="Pfam" id="PF00266"/>
    </source>
</evidence>
<comment type="catalytic activity">
    <reaction evidence="6">
        <text>(sulfur carrier)-H + L-cysteine = (sulfur carrier)-SH + L-alanine</text>
        <dbReference type="Rhea" id="RHEA:43892"/>
        <dbReference type="Rhea" id="RHEA-COMP:14737"/>
        <dbReference type="Rhea" id="RHEA-COMP:14739"/>
        <dbReference type="ChEBI" id="CHEBI:29917"/>
        <dbReference type="ChEBI" id="CHEBI:35235"/>
        <dbReference type="ChEBI" id="CHEBI:57972"/>
        <dbReference type="ChEBI" id="CHEBI:64428"/>
        <dbReference type="EC" id="2.8.1.7"/>
    </reaction>
</comment>
<evidence type="ECO:0000256" key="5">
    <source>
        <dbReference type="ARBA" id="ARBA00022898"/>
    </source>
</evidence>
<dbReference type="SUPFAM" id="SSF53383">
    <property type="entry name" value="PLP-dependent transferases"/>
    <property type="match status" value="1"/>
</dbReference>
<name>E6PFM8_9ZZZZ</name>
<comment type="similarity">
    <text evidence="2">Belongs to the class-V pyridoxal-phosphate-dependent aminotransferase family. Csd subfamily.</text>
</comment>
<dbReference type="GO" id="GO:0030170">
    <property type="term" value="F:pyridoxal phosphate binding"/>
    <property type="evidence" value="ECO:0007669"/>
    <property type="project" value="InterPro"/>
</dbReference>
<feature type="domain" description="Aminotransferase class V" evidence="7">
    <location>
        <begin position="33"/>
        <end position="405"/>
    </location>
</feature>
<dbReference type="AlphaFoldDB" id="E6PFM8"/>
<dbReference type="CDD" id="cd06453">
    <property type="entry name" value="SufS_like"/>
    <property type="match status" value="1"/>
</dbReference>
<gene>
    <name evidence="8" type="primary">sufS</name>
    <name evidence="8" type="ORF">CARN1_1486</name>
</gene>
<dbReference type="InterPro" id="IPR020578">
    <property type="entry name" value="Aminotrans_V_PyrdxlP_BS"/>
</dbReference>
<dbReference type="NCBIfam" id="TIGR01979">
    <property type="entry name" value="sufS"/>
    <property type="match status" value="1"/>
</dbReference>
<dbReference type="Gene3D" id="3.90.1150.10">
    <property type="entry name" value="Aspartate Aminotransferase, domain 1"/>
    <property type="match status" value="1"/>
</dbReference>
<evidence type="ECO:0000256" key="1">
    <source>
        <dbReference type="ARBA" id="ARBA00001933"/>
    </source>
</evidence>
<evidence type="ECO:0000313" key="8">
    <source>
        <dbReference type="EMBL" id="CBH75265.1"/>
    </source>
</evidence>
<dbReference type="InterPro" id="IPR000192">
    <property type="entry name" value="Aminotrans_V_dom"/>
</dbReference>
<reference evidence="8" key="1">
    <citation type="submission" date="2009-10" db="EMBL/GenBank/DDBJ databases">
        <title>Diversity of trophic interactions inside an arsenic-rich microbial ecosystem.</title>
        <authorList>
            <person name="Bertin P.N."/>
            <person name="Heinrich-Salmeron A."/>
            <person name="Pelletier E."/>
            <person name="Goulhen-Chollet F."/>
            <person name="Arsene-Ploetze F."/>
            <person name="Gallien S."/>
            <person name="Calteau A."/>
            <person name="Vallenet D."/>
            <person name="Casiot C."/>
            <person name="Chane-Woon-Ming B."/>
            <person name="Giloteaux L."/>
            <person name="Barakat M."/>
            <person name="Bonnefoy V."/>
            <person name="Bruneel O."/>
            <person name="Chandler M."/>
            <person name="Cleiss J."/>
            <person name="Duran R."/>
            <person name="Elbaz-Poulichet F."/>
            <person name="Fonknechten N."/>
            <person name="Lauga B."/>
            <person name="Mornico D."/>
            <person name="Ortet P."/>
            <person name="Schaeffer C."/>
            <person name="Siguier P."/>
            <person name="Alexander Thil Smith A."/>
            <person name="Van Dorsselaer A."/>
            <person name="Weissenbach J."/>
            <person name="Medigue C."/>
            <person name="Le Paslier D."/>
        </authorList>
    </citation>
    <scope>NUCLEOTIDE SEQUENCE</scope>
</reference>
<proteinExistence type="inferred from homology"/>
<organism evidence="8">
    <name type="scientific">mine drainage metagenome</name>
    <dbReference type="NCBI Taxonomy" id="410659"/>
    <lineage>
        <taxon>unclassified sequences</taxon>
        <taxon>metagenomes</taxon>
        <taxon>ecological metagenomes</taxon>
    </lineage>
</organism>
<dbReference type="InterPro" id="IPR015422">
    <property type="entry name" value="PyrdxlP-dep_Trfase_small"/>
</dbReference>
<dbReference type="PANTHER" id="PTHR43586:SF8">
    <property type="entry name" value="CYSTEINE DESULFURASE 1, CHLOROPLASTIC"/>
    <property type="match status" value="1"/>
</dbReference>
<evidence type="ECO:0000256" key="6">
    <source>
        <dbReference type="ARBA" id="ARBA00050776"/>
    </source>
</evidence>
<dbReference type="PANTHER" id="PTHR43586">
    <property type="entry name" value="CYSTEINE DESULFURASE"/>
    <property type="match status" value="1"/>
</dbReference>